<evidence type="ECO:0000313" key="1">
    <source>
        <dbReference type="EMBL" id="KAG0443766.1"/>
    </source>
</evidence>
<dbReference type="EMBL" id="JABSTQ010002929">
    <property type="protein sequence ID" value="KAG0443766.1"/>
    <property type="molecule type" value="Genomic_DNA"/>
</dbReference>
<gene>
    <name evidence="1" type="ORF">HPB47_014554</name>
</gene>
<comment type="caution">
    <text evidence="1">The sequence shown here is derived from an EMBL/GenBank/DDBJ whole genome shotgun (WGS) entry which is preliminary data.</text>
</comment>
<reference evidence="1 2" key="1">
    <citation type="journal article" date="2020" name="Cell">
        <title>Large-Scale Comparative Analyses of Tick Genomes Elucidate Their Genetic Diversity and Vector Capacities.</title>
        <authorList>
            <consortium name="Tick Genome and Microbiome Consortium (TIGMIC)"/>
            <person name="Jia N."/>
            <person name="Wang J."/>
            <person name="Shi W."/>
            <person name="Du L."/>
            <person name="Sun Y."/>
            <person name="Zhan W."/>
            <person name="Jiang J.F."/>
            <person name="Wang Q."/>
            <person name="Zhang B."/>
            <person name="Ji P."/>
            <person name="Bell-Sakyi L."/>
            <person name="Cui X.M."/>
            <person name="Yuan T.T."/>
            <person name="Jiang B.G."/>
            <person name="Yang W.F."/>
            <person name="Lam T.T."/>
            <person name="Chang Q.C."/>
            <person name="Ding S.J."/>
            <person name="Wang X.J."/>
            <person name="Zhu J.G."/>
            <person name="Ruan X.D."/>
            <person name="Zhao L."/>
            <person name="Wei J.T."/>
            <person name="Ye R.Z."/>
            <person name="Que T.C."/>
            <person name="Du C.H."/>
            <person name="Zhou Y.H."/>
            <person name="Cheng J.X."/>
            <person name="Dai P.F."/>
            <person name="Guo W.B."/>
            <person name="Han X.H."/>
            <person name="Huang E.J."/>
            <person name="Li L.F."/>
            <person name="Wei W."/>
            <person name="Gao Y.C."/>
            <person name="Liu J.Z."/>
            <person name="Shao H.Z."/>
            <person name="Wang X."/>
            <person name="Wang C.C."/>
            <person name="Yang T.C."/>
            <person name="Huo Q.B."/>
            <person name="Li W."/>
            <person name="Chen H.Y."/>
            <person name="Chen S.E."/>
            <person name="Zhou L.G."/>
            <person name="Ni X.B."/>
            <person name="Tian J.H."/>
            <person name="Sheng Y."/>
            <person name="Liu T."/>
            <person name="Pan Y.S."/>
            <person name="Xia L.Y."/>
            <person name="Li J."/>
            <person name="Zhao F."/>
            <person name="Cao W.C."/>
        </authorList>
    </citation>
    <scope>NUCLEOTIDE SEQUENCE [LARGE SCALE GENOMIC DNA]</scope>
    <source>
        <strain evidence="1">Iper-2018</strain>
    </source>
</reference>
<accession>A0AC60QY94</accession>
<evidence type="ECO:0000313" key="2">
    <source>
        <dbReference type="Proteomes" id="UP000805193"/>
    </source>
</evidence>
<proteinExistence type="predicted"/>
<organism evidence="1 2">
    <name type="scientific">Ixodes persulcatus</name>
    <name type="common">Taiga tick</name>
    <dbReference type="NCBI Taxonomy" id="34615"/>
    <lineage>
        <taxon>Eukaryota</taxon>
        <taxon>Metazoa</taxon>
        <taxon>Ecdysozoa</taxon>
        <taxon>Arthropoda</taxon>
        <taxon>Chelicerata</taxon>
        <taxon>Arachnida</taxon>
        <taxon>Acari</taxon>
        <taxon>Parasitiformes</taxon>
        <taxon>Ixodida</taxon>
        <taxon>Ixodoidea</taxon>
        <taxon>Ixodidae</taxon>
        <taxon>Ixodinae</taxon>
        <taxon>Ixodes</taxon>
    </lineage>
</organism>
<sequence>MLIQIETGKGPGIEPRIPEFYSTGFCSKCSELGLFLASSLRFIFLSLLDPVLREEFRAMPKSSRVAAGESATLECVAPRGHPEPSVTWFKDGAQVATGTGRIRLVGHGSLLIADVRHADQGHYVCRAANLLGTRETPAATLSVHTKPYFVRVPEDVTTISDESVSSSASAFVFGWIRARPSFRLTPEDQKVGLNGVAKFDCLATGNPQPSVFWTREGNQMLMFPGKSHGRFSVTNEGSLVISSVRKEDRGYYTCSALSVVGSSMAKGYLDVTAMADLPPPVIRLGPANQTLPINTAVIMPCEATGKPVPKVRWQYNAVPLQTDTRPRFVILQSGALRINGLQIPDSGMYTCTAFSESGETSWSASLTVESPHNPNVNFHRSPDPSTFPGPPSKPVVVNISEISITLTWRRSEKVGESSLKGYSIEYYSSDLQSGWVSGAHRVLSETYTIQALRPDSRYIFIIRAENSHGLGPPSPASDTIRTLGLAPHFLPELNLDEARVKLTACVVALLDIRAVSSTAVKLTWRIQGDKHYVEGFFIRFKDLSGGSQMYNMVTVLSGGASSYVLNDLRPYTKYEFFLVPFYKSVEGPPSNSRSVQTLEDVPTAAPEDVRAHVMNVTTATIFWSPPPPQHCNGKLRGYNVYVIGDPSEPIMNKSMNSTTNSLLVTDLKVGASYKIRIVAHTSVGSGPLSSPVLFKMGNLSLTSLSTPFRNVVKQSWFIALIGCLMFIAVSIFLCFVIRKRKLELKKANSEAPACKTEDLSNCFNSLTGRTGLSPQDAMWINHSAWRACDTSKDTFCETKLLNKMDCTSNDLNYSSVYAPLNCGMNASDYAEVDTHNLTTFYKKDVPSVPEPYATTTLINPSLQKTFSVSGKDGRSGSCGEEGSRLSDKAFDLELRRSNEDGLTNRTLESDKHTSPVSDSGNYTTDEYGVPIKKSQQKLSKGNALPKNPMTNWAEIIPPRPEQLASDAGSALNTPASQRGVSPHTRQQRKKVLSGYSQASPRSARVVRGVSRFTGSSPSASLNKSSNSLEACYADPSTGFHFTTRNLRPLLRPPLQTQPQIQSSPFCQTLVDRGVQSSLLSLESESHSLPPTLELSGLHIATLQGHIYHRMDGESDAEDITRPQSLESSVAGDTDYAPSHAPSWASRTEQSNSSCTSGRCSDAGSYDDDIYNEVDFDSAVALAATYSGLQHQRILGSNTGRKILERLGYEPKHEQERSRDIPRQIRGKIKVPPLPRNMHPAFHEGRHKDRAEALQARYTGRQDNIYTDAAEYESKAAHAAVAVREDGTPVACCTVSGVETVESEEVAVALAVSHRGVKVVISDYKNAVRNYESGRETETAIRIFNREGGPRELVLLVLDTSSPRTKRERGGSLGRPEVSLTGRPPEPLMSPKL</sequence>
<protein>
    <submittedName>
        <fullName evidence="1">Uncharacterized protein</fullName>
    </submittedName>
</protein>
<name>A0AC60QY94_IXOPE</name>
<dbReference type="Proteomes" id="UP000805193">
    <property type="component" value="Unassembled WGS sequence"/>
</dbReference>
<keyword evidence="2" id="KW-1185">Reference proteome</keyword>